<comment type="similarity">
    <text evidence="2 11">Belongs to the guanylate kinase family.</text>
</comment>
<evidence type="ECO:0000256" key="10">
    <source>
        <dbReference type="ARBA" id="ARBA00030128"/>
    </source>
</evidence>
<dbReference type="Pfam" id="PF00625">
    <property type="entry name" value="Guanylate_kin"/>
    <property type="match status" value="1"/>
</dbReference>
<dbReference type="InterPro" id="IPR008145">
    <property type="entry name" value="GK/Ca_channel_bsu"/>
</dbReference>
<evidence type="ECO:0000256" key="4">
    <source>
        <dbReference type="ARBA" id="ARBA00016296"/>
    </source>
</evidence>
<evidence type="ECO:0000256" key="3">
    <source>
        <dbReference type="ARBA" id="ARBA00012961"/>
    </source>
</evidence>
<keyword evidence="6 11" id="KW-0808">Transferase</keyword>
<evidence type="ECO:0000256" key="7">
    <source>
        <dbReference type="ARBA" id="ARBA00022741"/>
    </source>
</evidence>
<evidence type="ECO:0000256" key="11">
    <source>
        <dbReference type="HAMAP-Rule" id="MF_00328"/>
    </source>
</evidence>
<dbReference type="FunFam" id="3.40.50.300:FF:000084">
    <property type="entry name" value="Guanylate kinase"/>
    <property type="match status" value="1"/>
</dbReference>
<dbReference type="InterPro" id="IPR027417">
    <property type="entry name" value="P-loop_NTPase"/>
</dbReference>
<dbReference type="FunFam" id="3.30.63.10:FF:000002">
    <property type="entry name" value="Guanylate kinase 1"/>
    <property type="match status" value="1"/>
</dbReference>
<dbReference type="Gene3D" id="3.30.63.10">
    <property type="entry name" value="Guanylate Kinase phosphate binding domain"/>
    <property type="match status" value="1"/>
</dbReference>
<organism evidence="13 14">
    <name type="scientific">Buchnera aphidicola</name>
    <name type="common">Hyperomyzus lactucae</name>
    <dbReference type="NCBI Taxonomy" id="1241860"/>
    <lineage>
        <taxon>Bacteria</taxon>
        <taxon>Pseudomonadati</taxon>
        <taxon>Pseudomonadota</taxon>
        <taxon>Gammaproteobacteria</taxon>
        <taxon>Enterobacterales</taxon>
        <taxon>Erwiniaceae</taxon>
        <taxon>Buchnera</taxon>
    </lineage>
</organism>
<dbReference type="PROSITE" id="PS00856">
    <property type="entry name" value="GUANYLATE_KINASE_1"/>
    <property type="match status" value="1"/>
</dbReference>
<feature type="binding site" evidence="11">
    <location>
        <begin position="11"/>
        <end position="18"/>
    </location>
    <ligand>
        <name>ATP</name>
        <dbReference type="ChEBI" id="CHEBI:30616"/>
    </ligand>
</feature>
<dbReference type="Proteomes" id="UP000298738">
    <property type="component" value="Chromosome"/>
</dbReference>
<accession>A0A4D6XYP3</accession>
<evidence type="ECO:0000256" key="1">
    <source>
        <dbReference type="ARBA" id="ARBA00004496"/>
    </source>
</evidence>
<evidence type="ECO:0000256" key="6">
    <source>
        <dbReference type="ARBA" id="ARBA00022679"/>
    </source>
</evidence>
<dbReference type="InterPro" id="IPR017665">
    <property type="entry name" value="Guanylate_kinase"/>
</dbReference>
<dbReference type="CDD" id="cd00071">
    <property type="entry name" value="GMPK"/>
    <property type="match status" value="1"/>
</dbReference>
<comment type="function">
    <text evidence="11">Essential for recycling GMP and indirectly, cGMP.</text>
</comment>
<keyword evidence="9 11" id="KW-0067">ATP-binding</keyword>
<dbReference type="SMART" id="SM00072">
    <property type="entry name" value="GuKc"/>
    <property type="match status" value="1"/>
</dbReference>
<keyword evidence="7 11" id="KW-0547">Nucleotide-binding</keyword>
<dbReference type="OrthoDB" id="9808150at2"/>
<evidence type="ECO:0000256" key="5">
    <source>
        <dbReference type="ARBA" id="ARBA00022490"/>
    </source>
</evidence>
<keyword evidence="8 11" id="KW-0418">Kinase</keyword>
<name>A0A4D6XYP3_9GAMM</name>
<evidence type="ECO:0000256" key="8">
    <source>
        <dbReference type="ARBA" id="ARBA00022777"/>
    </source>
</evidence>
<evidence type="ECO:0000256" key="2">
    <source>
        <dbReference type="ARBA" id="ARBA00005790"/>
    </source>
</evidence>
<dbReference type="RefSeq" id="WP_158357920.1">
    <property type="nucleotide sequence ID" value="NZ_CP034876.1"/>
</dbReference>
<comment type="subcellular location">
    <subcellularLocation>
        <location evidence="1 11">Cytoplasm</location>
    </subcellularLocation>
</comment>
<dbReference type="EMBL" id="CP034876">
    <property type="protein sequence ID" value="QCI21149.1"/>
    <property type="molecule type" value="Genomic_DNA"/>
</dbReference>
<keyword evidence="5 11" id="KW-0963">Cytoplasm</keyword>
<dbReference type="GO" id="GO:0004385">
    <property type="term" value="F:GMP kinase activity"/>
    <property type="evidence" value="ECO:0007669"/>
    <property type="project" value="UniProtKB-UniRule"/>
</dbReference>
<dbReference type="SUPFAM" id="SSF52540">
    <property type="entry name" value="P-loop containing nucleoside triphosphate hydrolases"/>
    <property type="match status" value="1"/>
</dbReference>
<dbReference type="InterPro" id="IPR020590">
    <property type="entry name" value="Guanylate_kinase_CS"/>
</dbReference>
<reference evidence="13 14" key="2">
    <citation type="submission" date="2019-05" db="EMBL/GenBank/DDBJ databases">
        <title>Genome evolution of the obligate endosymbiont Buchnera aphidicola.</title>
        <authorList>
            <person name="Moran N.A."/>
        </authorList>
    </citation>
    <scope>NUCLEOTIDE SEQUENCE [LARGE SCALE GENOMIC DNA]</scope>
    <source>
        <strain evidence="13 14">Hla</strain>
    </source>
</reference>
<reference evidence="13 14" key="1">
    <citation type="submission" date="2018-12" db="EMBL/GenBank/DDBJ databases">
        <authorList>
            <person name="Chong R.A."/>
        </authorList>
    </citation>
    <scope>NUCLEOTIDE SEQUENCE [LARGE SCALE GENOMIC DNA]</scope>
    <source>
        <strain evidence="13 14">Hla</strain>
    </source>
</reference>
<feature type="domain" description="Guanylate kinase-like" evidence="12">
    <location>
        <begin position="4"/>
        <end position="185"/>
    </location>
</feature>
<dbReference type="GO" id="GO:0005829">
    <property type="term" value="C:cytosol"/>
    <property type="evidence" value="ECO:0007669"/>
    <property type="project" value="TreeGrafter"/>
</dbReference>
<proteinExistence type="inferred from homology"/>
<gene>
    <name evidence="11" type="primary">gmk</name>
    <name evidence="13" type="ORF">D9V68_02215</name>
</gene>
<dbReference type="Gene3D" id="3.40.50.300">
    <property type="entry name" value="P-loop containing nucleotide triphosphate hydrolases"/>
    <property type="match status" value="1"/>
</dbReference>
<dbReference type="GO" id="GO:0005524">
    <property type="term" value="F:ATP binding"/>
    <property type="evidence" value="ECO:0007669"/>
    <property type="project" value="UniProtKB-UniRule"/>
</dbReference>
<dbReference type="PANTHER" id="PTHR23117:SF13">
    <property type="entry name" value="GUANYLATE KINASE"/>
    <property type="match status" value="1"/>
</dbReference>
<sequence>MSQGILFIISAPSGTGKSSLIQGLLKSKTTLSNIQVSISHTTRIMRPGESNGEHYYFISKKEFQIMIEQESFLEYARVFSNYYGTSRQYIEQMLFSGTDVFLDIDWQGAQQIRYKMPKSKSIFLLPPSKDILYKRLRKRGQDSDIVIAKRMEKAVDEMKHYSEYDYLIINDNFKQAVNDLTTIINAEHLCLFRQQNKYDLLISNLLKS</sequence>
<dbReference type="PANTHER" id="PTHR23117">
    <property type="entry name" value="GUANYLATE KINASE-RELATED"/>
    <property type="match status" value="1"/>
</dbReference>
<evidence type="ECO:0000313" key="13">
    <source>
        <dbReference type="EMBL" id="QCI21149.1"/>
    </source>
</evidence>
<comment type="catalytic activity">
    <reaction evidence="11">
        <text>GMP + ATP = GDP + ADP</text>
        <dbReference type="Rhea" id="RHEA:20780"/>
        <dbReference type="ChEBI" id="CHEBI:30616"/>
        <dbReference type="ChEBI" id="CHEBI:58115"/>
        <dbReference type="ChEBI" id="CHEBI:58189"/>
        <dbReference type="ChEBI" id="CHEBI:456216"/>
        <dbReference type="EC" id="2.7.4.8"/>
    </reaction>
</comment>
<dbReference type="AlphaFoldDB" id="A0A4D6XYP3"/>
<evidence type="ECO:0000256" key="9">
    <source>
        <dbReference type="ARBA" id="ARBA00022840"/>
    </source>
</evidence>
<dbReference type="InterPro" id="IPR008144">
    <property type="entry name" value="Guanylate_kin-like_dom"/>
</dbReference>
<protein>
    <recommendedName>
        <fullName evidence="4 11">Guanylate kinase</fullName>
        <ecNumber evidence="3 11">2.7.4.8</ecNumber>
    </recommendedName>
    <alternativeName>
        <fullName evidence="10 11">GMP kinase</fullName>
    </alternativeName>
</protein>
<dbReference type="EC" id="2.7.4.8" evidence="3 11"/>
<evidence type="ECO:0000259" key="12">
    <source>
        <dbReference type="PROSITE" id="PS50052"/>
    </source>
</evidence>
<dbReference type="PROSITE" id="PS50052">
    <property type="entry name" value="GUANYLATE_KINASE_2"/>
    <property type="match status" value="1"/>
</dbReference>
<evidence type="ECO:0000313" key="14">
    <source>
        <dbReference type="Proteomes" id="UP000298738"/>
    </source>
</evidence>
<dbReference type="NCBIfam" id="TIGR03263">
    <property type="entry name" value="guanyl_kin"/>
    <property type="match status" value="1"/>
</dbReference>
<dbReference type="HAMAP" id="MF_00328">
    <property type="entry name" value="Guanylate_kinase"/>
    <property type="match status" value="1"/>
</dbReference>